<protein>
    <recommendedName>
        <fullName evidence="9">Glucan endo-1,3-beta-D-glucosidase</fullName>
    </recommendedName>
</protein>
<dbReference type="AlphaFoldDB" id="A0AAD5CA78"/>
<dbReference type="Gene3D" id="3.20.20.80">
    <property type="entry name" value="Glycosidases"/>
    <property type="match status" value="1"/>
</dbReference>
<proteinExistence type="inferred from homology"/>
<dbReference type="FunFam" id="3.20.20.80:FF:000010">
    <property type="entry name" value="glucan endo-1,3-beta-glucosidase, basic"/>
    <property type="match status" value="1"/>
</dbReference>
<dbReference type="PANTHER" id="PTHR32227">
    <property type="entry name" value="GLUCAN ENDO-1,3-BETA-GLUCOSIDASE BG1-RELATED-RELATED"/>
    <property type="match status" value="1"/>
</dbReference>
<keyword evidence="3 5" id="KW-0326">Glycosidase</keyword>
<keyword evidence="2 5" id="KW-0378">Hydrolase</keyword>
<evidence type="ECO:0000313" key="8">
    <source>
        <dbReference type="Proteomes" id="UP001206925"/>
    </source>
</evidence>
<evidence type="ECO:0000256" key="2">
    <source>
        <dbReference type="ARBA" id="ARBA00022801"/>
    </source>
</evidence>
<comment type="similarity">
    <text evidence="1 4">Belongs to the glycosyl hydrolase 17 family.</text>
</comment>
<dbReference type="InterPro" id="IPR017853">
    <property type="entry name" value="GH"/>
</dbReference>
<dbReference type="Proteomes" id="UP001206925">
    <property type="component" value="Unassembled WGS sequence"/>
</dbReference>
<dbReference type="InterPro" id="IPR044965">
    <property type="entry name" value="Glyco_hydro_17_plant"/>
</dbReference>
<evidence type="ECO:0000256" key="1">
    <source>
        <dbReference type="ARBA" id="ARBA00008773"/>
    </source>
</evidence>
<keyword evidence="6" id="KW-0732">Signal</keyword>
<dbReference type="InterPro" id="IPR000490">
    <property type="entry name" value="Glyco_hydro_17"/>
</dbReference>
<name>A0AAD5CA78_AMBAR</name>
<sequence>MASRLLLLGLLVNLLMLTDARVGVCNGRIGNNLPSEKETVTLFQTNGISRMRIYDPNQATLDALRGTNIELMVGVPNDDLQSLTDQNGANTWVSNNILKYPNVNFKYIAVGNEVDPDKESKKYMTYVLPAMRNVHNALRAAGLDRQIKVSTATYTGLLTNTYPPSDGAFKVPGFIQPIITFLVENNLPMLANIYPYFGYLGDPNKNLQYALFTAQGNVVTDSKNRLQYSNLFDAMLDAHYAAQARVGGGNLEIVVSESGWPSNGGEAATLDNAGKYYRNLIEHVRGTKGTPLKPGRSIETYLFAMFDENNKGPEETEKYFGVFTPRKESKYGLNFN</sequence>
<comment type="caution">
    <text evidence="7">The sequence shown here is derived from an EMBL/GenBank/DDBJ whole genome shotgun (WGS) entry which is preliminary data.</text>
</comment>
<dbReference type="GO" id="GO:0005975">
    <property type="term" value="P:carbohydrate metabolic process"/>
    <property type="evidence" value="ECO:0007669"/>
    <property type="project" value="InterPro"/>
</dbReference>
<evidence type="ECO:0008006" key="9">
    <source>
        <dbReference type="Google" id="ProtNLM"/>
    </source>
</evidence>
<dbReference type="EMBL" id="JAMZMK010008920">
    <property type="protein sequence ID" value="KAI7737947.1"/>
    <property type="molecule type" value="Genomic_DNA"/>
</dbReference>
<feature type="signal peptide" evidence="6">
    <location>
        <begin position="1"/>
        <end position="20"/>
    </location>
</feature>
<evidence type="ECO:0000256" key="5">
    <source>
        <dbReference type="RuleBase" id="RU004336"/>
    </source>
</evidence>
<dbReference type="SUPFAM" id="SSF51445">
    <property type="entry name" value="(Trans)glycosidases"/>
    <property type="match status" value="1"/>
</dbReference>
<organism evidence="7 8">
    <name type="scientific">Ambrosia artemisiifolia</name>
    <name type="common">Common ragweed</name>
    <dbReference type="NCBI Taxonomy" id="4212"/>
    <lineage>
        <taxon>Eukaryota</taxon>
        <taxon>Viridiplantae</taxon>
        <taxon>Streptophyta</taxon>
        <taxon>Embryophyta</taxon>
        <taxon>Tracheophyta</taxon>
        <taxon>Spermatophyta</taxon>
        <taxon>Magnoliopsida</taxon>
        <taxon>eudicotyledons</taxon>
        <taxon>Gunneridae</taxon>
        <taxon>Pentapetalae</taxon>
        <taxon>asterids</taxon>
        <taxon>campanulids</taxon>
        <taxon>Asterales</taxon>
        <taxon>Asteraceae</taxon>
        <taxon>Asteroideae</taxon>
        <taxon>Heliantheae alliance</taxon>
        <taxon>Heliantheae</taxon>
        <taxon>Ambrosia</taxon>
    </lineage>
</organism>
<feature type="chain" id="PRO_5041917626" description="Glucan endo-1,3-beta-D-glucosidase" evidence="6">
    <location>
        <begin position="21"/>
        <end position="336"/>
    </location>
</feature>
<evidence type="ECO:0000313" key="7">
    <source>
        <dbReference type="EMBL" id="KAI7737947.1"/>
    </source>
</evidence>
<reference evidence="7" key="1">
    <citation type="submission" date="2022-06" db="EMBL/GenBank/DDBJ databases">
        <title>Uncovering the hologenomic basis of an extraordinary plant invasion.</title>
        <authorList>
            <person name="Bieker V.C."/>
            <person name="Martin M.D."/>
            <person name="Gilbert T."/>
            <person name="Hodgins K."/>
            <person name="Battlay P."/>
            <person name="Petersen B."/>
            <person name="Wilson J."/>
        </authorList>
    </citation>
    <scope>NUCLEOTIDE SEQUENCE</scope>
    <source>
        <strain evidence="7">AA19_3_7</strain>
        <tissue evidence="7">Leaf</tissue>
    </source>
</reference>
<evidence type="ECO:0000256" key="3">
    <source>
        <dbReference type="ARBA" id="ARBA00023295"/>
    </source>
</evidence>
<evidence type="ECO:0000256" key="6">
    <source>
        <dbReference type="SAM" id="SignalP"/>
    </source>
</evidence>
<accession>A0AAD5CA78</accession>
<keyword evidence="8" id="KW-1185">Reference proteome</keyword>
<dbReference type="Pfam" id="PF00332">
    <property type="entry name" value="Glyco_hydro_17"/>
    <property type="match status" value="1"/>
</dbReference>
<gene>
    <name evidence="7" type="ORF">M8C21_015140</name>
</gene>
<evidence type="ECO:0000256" key="4">
    <source>
        <dbReference type="RuleBase" id="RU004335"/>
    </source>
</evidence>
<dbReference type="PROSITE" id="PS00587">
    <property type="entry name" value="GLYCOSYL_HYDROL_F17"/>
    <property type="match status" value="1"/>
</dbReference>
<dbReference type="GO" id="GO:0004553">
    <property type="term" value="F:hydrolase activity, hydrolyzing O-glycosyl compounds"/>
    <property type="evidence" value="ECO:0007669"/>
    <property type="project" value="InterPro"/>
</dbReference>